<evidence type="ECO:0000256" key="6">
    <source>
        <dbReference type="ARBA" id="ARBA00022679"/>
    </source>
</evidence>
<gene>
    <name evidence="13 16" type="primary">fabH</name>
    <name evidence="16" type="ORF">VIS_S18BTA100012</name>
</gene>
<evidence type="ECO:0000256" key="9">
    <source>
        <dbReference type="ARBA" id="ARBA00023160"/>
    </source>
</evidence>
<comment type="catalytic activity">
    <reaction evidence="12">
        <text>malonyl-[ACP] + acetyl-CoA + H(+) = 3-oxobutanoyl-[ACP] + CO2 + CoA</text>
        <dbReference type="Rhea" id="RHEA:12080"/>
        <dbReference type="Rhea" id="RHEA-COMP:9623"/>
        <dbReference type="Rhea" id="RHEA-COMP:9625"/>
        <dbReference type="ChEBI" id="CHEBI:15378"/>
        <dbReference type="ChEBI" id="CHEBI:16526"/>
        <dbReference type="ChEBI" id="CHEBI:57287"/>
        <dbReference type="ChEBI" id="CHEBI:57288"/>
        <dbReference type="ChEBI" id="CHEBI:78449"/>
        <dbReference type="ChEBI" id="CHEBI:78450"/>
        <dbReference type="EC" id="2.3.1.180"/>
    </reaction>
    <physiologicalReaction direction="left-to-right" evidence="12">
        <dbReference type="Rhea" id="RHEA:12081"/>
    </physiologicalReaction>
</comment>
<dbReference type="PANTHER" id="PTHR34069:SF2">
    <property type="entry name" value="BETA-KETOACYL-[ACYL-CARRIER-PROTEIN] SYNTHASE III"/>
    <property type="match status" value="1"/>
</dbReference>
<dbReference type="InterPro" id="IPR004655">
    <property type="entry name" value="FabH"/>
</dbReference>
<sequence>MTIKTAAITAVGGYVPEHVLTNADIEKMVDTSDEWIVSRTGIKERRLLKPTSLGTSFMAIKAARDLIDKKNIDPAQIDLVIVATATPDMPVSSTAAYVATEIGARNAFAYDLQGACSGFLFGMSAASSHVSSGNYSKVLLIGADTMSSIIDYSDRSTCVIFGDGAGAVLFEPNEEGLGLQDEVLRVDGKGRTYLKIEAGGSMLPTSNNTVAKKQHFLHQEGRPVFKFAVSNMSNSISQVLERNNLSKDDIDFVIAHQANKRILDAIANHLGLKSNQMLFNIERYGNTTAATLPLLLWDYESLLKKNQKLLFTAFGGGFTWGASYLTWAYNS</sequence>
<evidence type="ECO:0000256" key="5">
    <source>
        <dbReference type="ARBA" id="ARBA00022516"/>
    </source>
</evidence>
<keyword evidence="7 13" id="KW-0276">Fatty acid metabolism</keyword>
<dbReference type="InterPro" id="IPR013751">
    <property type="entry name" value="ACP_syn_III_N"/>
</dbReference>
<proteinExistence type="inferred from homology"/>
<dbReference type="FunFam" id="3.40.47.10:FF:000004">
    <property type="entry name" value="3-oxoacyl-[acyl-carrier-protein] synthase 3"/>
    <property type="match status" value="1"/>
</dbReference>
<comment type="subunit">
    <text evidence="13">Homodimer.</text>
</comment>
<dbReference type="CDD" id="cd00830">
    <property type="entry name" value="KAS_III"/>
    <property type="match status" value="1"/>
</dbReference>
<dbReference type="InterPro" id="IPR013747">
    <property type="entry name" value="ACP_syn_III_C"/>
</dbReference>
<protein>
    <recommendedName>
        <fullName evidence="3 13">Beta-ketoacyl-[acyl-carrier-protein] synthase III</fullName>
        <shortName evidence="13">Beta-ketoacyl-ACP synthase III</shortName>
        <shortName evidence="13">KAS III</shortName>
        <ecNumber evidence="3 13">2.3.1.180</ecNumber>
    </recommendedName>
    <alternativeName>
        <fullName evidence="13">3-oxoacyl-[acyl-carrier-protein] synthase 3</fullName>
    </alternativeName>
    <alternativeName>
        <fullName evidence="13">3-oxoacyl-[acyl-carrier-protein] synthase III</fullName>
    </alternativeName>
</protein>
<keyword evidence="11 13" id="KW-0012">Acyltransferase</keyword>
<dbReference type="UniPathway" id="UPA00094"/>
<dbReference type="SUPFAM" id="SSF53901">
    <property type="entry name" value="Thiolase-like"/>
    <property type="match status" value="1"/>
</dbReference>
<evidence type="ECO:0000256" key="4">
    <source>
        <dbReference type="ARBA" id="ARBA00022490"/>
    </source>
</evidence>
<organism evidence="16">
    <name type="scientific">uncultured Flavobacteriia bacterium</name>
    <dbReference type="NCBI Taxonomy" id="212695"/>
    <lineage>
        <taxon>Bacteria</taxon>
        <taxon>Pseudomonadati</taxon>
        <taxon>Bacteroidota</taxon>
        <taxon>Flavobacteriia</taxon>
        <taxon>environmental samples</taxon>
    </lineage>
</organism>
<evidence type="ECO:0000256" key="10">
    <source>
        <dbReference type="ARBA" id="ARBA00023268"/>
    </source>
</evidence>
<evidence type="ECO:0000256" key="13">
    <source>
        <dbReference type="HAMAP-Rule" id="MF_01815"/>
    </source>
</evidence>
<feature type="domain" description="Beta-ketoacyl-[acyl-carrier-protein] synthase III C-terminal" evidence="14">
    <location>
        <begin position="240"/>
        <end position="327"/>
    </location>
</feature>
<dbReference type="PANTHER" id="PTHR34069">
    <property type="entry name" value="3-OXOACYL-[ACYL-CARRIER-PROTEIN] SYNTHASE 3"/>
    <property type="match status" value="1"/>
</dbReference>
<evidence type="ECO:0000256" key="1">
    <source>
        <dbReference type="ARBA" id="ARBA00005194"/>
    </source>
</evidence>
<comment type="pathway">
    <text evidence="1 13">Lipid metabolism; fatty acid biosynthesis.</text>
</comment>
<keyword evidence="5 13" id="KW-0444">Lipid biosynthesis</keyword>
<dbReference type="GO" id="GO:0005737">
    <property type="term" value="C:cytoplasm"/>
    <property type="evidence" value="ECO:0007669"/>
    <property type="project" value="UniProtKB-SubCell"/>
</dbReference>
<feature type="domain" description="Beta-ketoacyl-[acyl-carrier-protein] synthase III N-terminal" evidence="15">
    <location>
        <begin position="110"/>
        <end position="188"/>
    </location>
</feature>
<evidence type="ECO:0000259" key="14">
    <source>
        <dbReference type="Pfam" id="PF08541"/>
    </source>
</evidence>
<comment type="similarity">
    <text evidence="2 13">Belongs to the thiolase-like superfamily. FabH family.</text>
</comment>
<evidence type="ECO:0000256" key="3">
    <source>
        <dbReference type="ARBA" id="ARBA00012333"/>
    </source>
</evidence>
<feature type="active site" evidence="13">
    <location>
        <position position="116"/>
    </location>
</feature>
<keyword evidence="10 13" id="KW-0511">Multifunctional enzyme</keyword>
<dbReference type="GO" id="GO:0004315">
    <property type="term" value="F:3-oxoacyl-[acyl-carrier-protein] synthase activity"/>
    <property type="evidence" value="ECO:0007669"/>
    <property type="project" value="InterPro"/>
</dbReference>
<dbReference type="InterPro" id="IPR016039">
    <property type="entry name" value="Thiolase-like"/>
</dbReference>
<dbReference type="HAMAP" id="MF_01815">
    <property type="entry name" value="FabH"/>
    <property type="match status" value="1"/>
</dbReference>
<dbReference type="NCBIfam" id="NF006829">
    <property type="entry name" value="PRK09352.1"/>
    <property type="match status" value="1"/>
</dbReference>
<dbReference type="EMBL" id="FO117589">
    <property type="protein sequence ID" value="CCF99773.1"/>
    <property type="molecule type" value="Genomic_DNA"/>
</dbReference>
<keyword evidence="4 13" id="KW-0963">Cytoplasm</keyword>
<reference evidence="16" key="1">
    <citation type="journal article" date="2012" name="Environ. Microbiol.">
        <title>Genomic content of uncultured Bacteroidetes from contrasting oceanic provinces in the North Atlantic Ocean.</title>
        <authorList>
            <person name="Gomez-Pereira P.R."/>
            <person name="Schuler M."/>
            <person name="Fuchs B.M."/>
            <person name="Bennke C."/>
            <person name="Teeling H."/>
            <person name="Waldmann J."/>
            <person name="Richter M."/>
            <person name="Barbe V."/>
            <person name="Bataille E."/>
            <person name="Glockner F.O."/>
            <person name="Amann R."/>
        </authorList>
    </citation>
    <scope>NUCLEOTIDE SEQUENCE</scope>
</reference>
<dbReference type="GO" id="GO:0006633">
    <property type="term" value="P:fatty acid biosynthetic process"/>
    <property type="evidence" value="ECO:0007669"/>
    <property type="project" value="UniProtKB-UniRule"/>
</dbReference>
<evidence type="ECO:0000256" key="2">
    <source>
        <dbReference type="ARBA" id="ARBA00008642"/>
    </source>
</evidence>
<accession>H6RFG2</accession>
<evidence type="ECO:0000313" key="16">
    <source>
        <dbReference type="EMBL" id="CCF99773.1"/>
    </source>
</evidence>
<dbReference type="GO" id="GO:0033818">
    <property type="term" value="F:beta-ketoacyl-acyl-carrier-protein synthase III activity"/>
    <property type="evidence" value="ECO:0007669"/>
    <property type="project" value="UniProtKB-UniRule"/>
</dbReference>
<keyword evidence="6 13" id="KW-0808">Transferase</keyword>
<feature type="active site" evidence="13">
    <location>
        <position position="256"/>
    </location>
</feature>
<evidence type="ECO:0000256" key="8">
    <source>
        <dbReference type="ARBA" id="ARBA00023098"/>
    </source>
</evidence>
<evidence type="ECO:0000256" key="12">
    <source>
        <dbReference type="ARBA" id="ARBA00051096"/>
    </source>
</evidence>
<evidence type="ECO:0000256" key="7">
    <source>
        <dbReference type="ARBA" id="ARBA00022832"/>
    </source>
</evidence>
<feature type="active site" evidence="13">
    <location>
        <position position="286"/>
    </location>
</feature>
<dbReference type="Gene3D" id="3.40.47.10">
    <property type="match status" value="1"/>
</dbReference>
<keyword evidence="9 13" id="KW-0275">Fatty acid biosynthesis</keyword>
<dbReference type="NCBIfam" id="TIGR00747">
    <property type="entry name" value="fabH"/>
    <property type="match status" value="1"/>
</dbReference>
<evidence type="ECO:0000259" key="15">
    <source>
        <dbReference type="Pfam" id="PF08545"/>
    </source>
</evidence>
<comment type="function">
    <text evidence="13">Catalyzes the condensation reaction of fatty acid synthesis by the addition to an acyl acceptor of two carbons from malonyl-ACP. Catalyzes the first condensation reaction which initiates fatty acid synthesis and may therefore play a role in governing the total rate of fatty acid production. Possesses both acetoacetyl-ACP synthase and acetyl transacylase activities. Its substrate specificity determines the biosynthesis of branched-chain and/or straight-chain of fatty acids.</text>
</comment>
<reference evidence="16" key="2">
    <citation type="submission" date="2012-02" db="EMBL/GenBank/DDBJ databases">
        <authorList>
            <person name="Genoscope - CEA"/>
        </authorList>
    </citation>
    <scope>NUCLEOTIDE SEQUENCE</scope>
</reference>
<comment type="subcellular location">
    <subcellularLocation>
        <location evidence="13">Cytoplasm</location>
    </subcellularLocation>
</comment>
<feature type="region of interest" description="ACP-binding" evidence="13">
    <location>
        <begin position="257"/>
        <end position="261"/>
    </location>
</feature>
<dbReference type="AlphaFoldDB" id="H6RFG2"/>
<dbReference type="Pfam" id="PF08541">
    <property type="entry name" value="ACP_syn_III_C"/>
    <property type="match status" value="1"/>
</dbReference>
<evidence type="ECO:0000256" key="11">
    <source>
        <dbReference type="ARBA" id="ARBA00023315"/>
    </source>
</evidence>
<dbReference type="Pfam" id="PF08545">
    <property type="entry name" value="ACP_syn_III"/>
    <property type="match status" value="1"/>
</dbReference>
<name>H6RFG2_9BACT</name>
<dbReference type="EC" id="2.3.1.180" evidence="3 13"/>
<comment type="domain">
    <text evidence="13">The last Arg residue of the ACP-binding site is essential for the weak association between ACP/AcpP and FabH.</text>
</comment>
<dbReference type="GO" id="GO:0044550">
    <property type="term" value="P:secondary metabolite biosynthetic process"/>
    <property type="evidence" value="ECO:0007669"/>
    <property type="project" value="TreeGrafter"/>
</dbReference>
<keyword evidence="8 13" id="KW-0443">Lipid metabolism</keyword>